<accession>A0A563E4X3</accession>
<dbReference type="InterPro" id="IPR000485">
    <property type="entry name" value="AsnC-type_HTH_dom"/>
</dbReference>
<sequence length="349" mass="37964">MKRVLMEESSILSELDLAIINALQIRPRGEWARIGSALGVTGATAARHWARLRSERLAWIATVPGPQFADNGHAAHVFLSAAPRAHETLAERLCAEPAAATVALVTGGHDFRIDCFSGTHEDLSRTISERFASLPGVTRTETAFVTRVHRQSSLWRSGVLDKQQSASVAAASQTALPRRTTVDEIDSALLDVLAGDGRLSWAELAAACDVSPQTARRRVEQHLASGYLVLRCEFAGSAGQPTREASLILSVPARHLEEAGRYVASLPNCRISVQTLSVHNLVATFWVHDLSEIHAYEREIEARAPGTAVLSRSVTLRTYKRVGHILDREGRSAGRVPLSMWEPPPVETG</sequence>
<dbReference type="Gene3D" id="3.30.70.920">
    <property type="match status" value="1"/>
</dbReference>
<dbReference type="EMBL" id="VCQV01000006">
    <property type="protein sequence ID" value="TWP37339.1"/>
    <property type="molecule type" value="Genomic_DNA"/>
</dbReference>
<protein>
    <submittedName>
        <fullName evidence="6">AsnC family transcriptional regulator</fullName>
    </submittedName>
</protein>
<evidence type="ECO:0000259" key="5">
    <source>
        <dbReference type="Pfam" id="PF13404"/>
    </source>
</evidence>
<keyword evidence="1" id="KW-0805">Transcription regulation</keyword>
<dbReference type="InterPro" id="IPR036390">
    <property type="entry name" value="WH_DNA-bd_sf"/>
</dbReference>
<dbReference type="AlphaFoldDB" id="A0A563E4X3"/>
<dbReference type="PANTHER" id="PTHR30154:SF34">
    <property type="entry name" value="TRANSCRIPTIONAL REGULATOR AZLB"/>
    <property type="match status" value="1"/>
</dbReference>
<gene>
    <name evidence="6" type="ORF">FGL98_06195</name>
</gene>
<evidence type="ECO:0000256" key="1">
    <source>
        <dbReference type="ARBA" id="ARBA00023015"/>
    </source>
</evidence>
<dbReference type="GO" id="GO:0043565">
    <property type="term" value="F:sequence-specific DNA binding"/>
    <property type="evidence" value="ECO:0007669"/>
    <property type="project" value="InterPro"/>
</dbReference>
<keyword evidence="7" id="KW-1185">Reference proteome</keyword>
<evidence type="ECO:0000256" key="2">
    <source>
        <dbReference type="ARBA" id="ARBA00023125"/>
    </source>
</evidence>
<dbReference type="Gene3D" id="1.10.10.10">
    <property type="entry name" value="Winged helix-like DNA-binding domain superfamily/Winged helix DNA-binding domain"/>
    <property type="match status" value="2"/>
</dbReference>
<feature type="domain" description="Transcription regulator AsnC/Lrp ligand binding" evidence="4">
    <location>
        <begin position="80"/>
        <end position="147"/>
    </location>
</feature>
<dbReference type="SMART" id="SM00344">
    <property type="entry name" value="HTH_ASNC"/>
    <property type="match status" value="1"/>
</dbReference>
<dbReference type="InterPro" id="IPR011008">
    <property type="entry name" value="Dimeric_a/b-barrel"/>
</dbReference>
<keyword evidence="3" id="KW-0804">Transcription</keyword>
<dbReference type="Pfam" id="PF13404">
    <property type="entry name" value="HTH_AsnC-type"/>
    <property type="match status" value="2"/>
</dbReference>
<dbReference type="InterPro" id="IPR019888">
    <property type="entry name" value="Tscrpt_reg_AsnC-like"/>
</dbReference>
<dbReference type="SUPFAM" id="SSF46785">
    <property type="entry name" value="Winged helix' DNA-binding domain"/>
    <property type="match status" value="1"/>
</dbReference>
<feature type="domain" description="HTH asnC-type" evidence="5">
    <location>
        <begin position="183"/>
        <end position="220"/>
    </location>
</feature>
<dbReference type="GO" id="GO:0043200">
    <property type="term" value="P:response to amino acid"/>
    <property type="evidence" value="ECO:0007669"/>
    <property type="project" value="TreeGrafter"/>
</dbReference>
<reference evidence="6 7" key="2">
    <citation type="submission" date="2019-08" db="EMBL/GenBank/DDBJ databases">
        <title>Jejuicoccus antrihumi gen. nov., sp. nov., a new member of the family Dermacoccaceae isolated from a cave.</title>
        <authorList>
            <person name="Schumann P."/>
            <person name="Kim I.S."/>
        </authorList>
    </citation>
    <scope>NUCLEOTIDE SEQUENCE [LARGE SCALE GENOMIC DNA]</scope>
    <source>
        <strain evidence="6 7">C5-26</strain>
    </source>
</reference>
<dbReference type="OrthoDB" id="4050641at2"/>
<organism evidence="6 7">
    <name type="scientific">Leekyejoonella antrihumi</name>
    <dbReference type="NCBI Taxonomy" id="1660198"/>
    <lineage>
        <taxon>Bacteria</taxon>
        <taxon>Bacillati</taxon>
        <taxon>Actinomycetota</taxon>
        <taxon>Actinomycetes</taxon>
        <taxon>Micrococcales</taxon>
        <taxon>Dermacoccaceae</taxon>
        <taxon>Leekyejoonella</taxon>
    </lineage>
</organism>
<evidence type="ECO:0000259" key="4">
    <source>
        <dbReference type="Pfam" id="PF01037"/>
    </source>
</evidence>
<proteinExistence type="predicted"/>
<comment type="caution">
    <text evidence="6">The sequence shown here is derived from an EMBL/GenBank/DDBJ whole genome shotgun (WGS) entry which is preliminary data.</text>
</comment>
<reference evidence="6 7" key="1">
    <citation type="submission" date="2019-05" db="EMBL/GenBank/DDBJ databases">
        <authorList>
            <person name="Lee S.D."/>
        </authorList>
    </citation>
    <scope>NUCLEOTIDE SEQUENCE [LARGE SCALE GENOMIC DNA]</scope>
    <source>
        <strain evidence="6 7">C5-26</strain>
    </source>
</reference>
<dbReference type="InterPro" id="IPR036388">
    <property type="entry name" value="WH-like_DNA-bd_sf"/>
</dbReference>
<dbReference type="GO" id="GO:0005829">
    <property type="term" value="C:cytosol"/>
    <property type="evidence" value="ECO:0007669"/>
    <property type="project" value="TreeGrafter"/>
</dbReference>
<dbReference type="Proteomes" id="UP000320244">
    <property type="component" value="Unassembled WGS sequence"/>
</dbReference>
<dbReference type="Pfam" id="PF01037">
    <property type="entry name" value="AsnC_trans_reg"/>
    <property type="match status" value="1"/>
</dbReference>
<keyword evidence="2" id="KW-0238">DNA-binding</keyword>
<evidence type="ECO:0000313" key="6">
    <source>
        <dbReference type="EMBL" id="TWP37339.1"/>
    </source>
</evidence>
<evidence type="ECO:0000313" key="7">
    <source>
        <dbReference type="Proteomes" id="UP000320244"/>
    </source>
</evidence>
<dbReference type="PANTHER" id="PTHR30154">
    <property type="entry name" value="LEUCINE-RESPONSIVE REGULATORY PROTEIN"/>
    <property type="match status" value="1"/>
</dbReference>
<dbReference type="SUPFAM" id="SSF54909">
    <property type="entry name" value="Dimeric alpha+beta barrel"/>
    <property type="match status" value="1"/>
</dbReference>
<evidence type="ECO:0000256" key="3">
    <source>
        <dbReference type="ARBA" id="ARBA00023163"/>
    </source>
</evidence>
<feature type="domain" description="HTH asnC-type" evidence="5">
    <location>
        <begin position="12"/>
        <end position="53"/>
    </location>
</feature>
<dbReference type="PRINTS" id="PR00033">
    <property type="entry name" value="HTHASNC"/>
</dbReference>
<dbReference type="InterPro" id="IPR019887">
    <property type="entry name" value="Tscrpt_reg_AsnC/Lrp_C"/>
</dbReference>
<name>A0A563E4X3_9MICO</name>